<dbReference type="InterPro" id="IPR023468">
    <property type="entry name" value="Riboflavin_kinase"/>
</dbReference>
<evidence type="ECO:0000256" key="13">
    <source>
        <dbReference type="ARBA" id="ARBA00049494"/>
    </source>
</evidence>
<dbReference type="GO" id="GO:0006747">
    <property type="term" value="P:FAD biosynthetic process"/>
    <property type="evidence" value="ECO:0007669"/>
    <property type="project" value="UniProtKB-UniRule"/>
</dbReference>
<keyword evidence="5 14" id="KW-0808">Transferase</keyword>
<dbReference type="InterPro" id="IPR002606">
    <property type="entry name" value="Riboflavin_kinase_bac"/>
</dbReference>
<comment type="catalytic activity">
    <reaction evidence="13 14">
        <text>FMN + ATP + H(+) = FAD + diphosphate</text>
        <dbReference type="Rhea" id="RHEA:17237"/>
        <dbReference type="ChEBI" id="CHEBI:15378"/>
        <dbReference type="ChEBI" id="CHEBI:30616"/>
        <dbReference type="ChEBI" id="CHEBI:33019"/>
        <dbReference type="ChEBI" id="CHEBI:57692"/>
        <dbReference type="ChEBI" id="CHEBI:58210"/>
        <dbReference type="EC" id="2.7.7.2"/>
    </reaction>
</comment>
<gene>
    <name evidence="16" type="ORF">SAMN05444373_10189</name>
</gene>
<dbReference type="InterPro" id="IPR014729">
    <property type="entry name" value="Rossmann-like_a/b/a_fold"/>
</dbReference>
<keyword evidence="10 14" id="KW-0067">ATP-binding</keyword>
<dbReference type="GO" id="GO:0009398">
    <property type="term" value="P:FMN biosynthetic process"/>
    <property type="evidence" value="ECO:0007669"/>
    <property type="project" value="UniProtKB-UniRule"/>
</dbReference>
<dbReference type="RefSeq" id="WP_243133216.1">
    <property type="nucleotide sequence ID" value="NZ_DAONMB010000059.1"/>
</dbReference>
<keyword evidence="9 14" id="KW-0274">FAD</keyword>
<evidence type="ECO:0000256" key="9">
    <source>
        <dbReference type="ARBA" id="ARBA00022827"/>
    </source>
</evidence>
<name>A0A1M6FL95_9FIRM</name>
<dbReference type="SUPFAM" id="SSF82114">
    <property type="entry name" value="Riboflavin kinase-like"/>
    <property type="match status" value="1"/>
</dbReference>
<dbReference type="PANTHER" id="PTHR22749:SF6">
    <property type="entry name" value="RIBOFLAVIN KINASE"/>
    <property type="match status" value="1"/>
</dbReference>
<dbReference type="EC" id="2.7.1.26" evidence="14"/>
<comment type="pathway">
    <text evidence="1 14">Cofactor biosynthesis; FAD biosynthesis; FAD from FMN: step 1/1.</text>
</comment>
<keyword evidence="7 14" id="KW-0547">Nucleotide-binding</keyword>
<evidence type="ECO:0000256" key="4">
    <source>
        <dbReference type="ARBA" id="ARBA00022643"/>
    </source>
</evidence>
<keyword evidence="11" id="KW-0511">Multifunctional enzyme</keyword>
<dbReference type="InterPro" id="IPR023465">
    <property type="entry name" value="Riboflavin_kinase_dom_sf"/>
</dbReference>
<dbReference type="PANTHER" id="PTHR22749">
    <property type="entry name" value="RIBOFLAVIN KINASE/FMN ADENYLYLTRANSFERASE"/>
    <property type="match status" value="1"/>
</dbReference>
<evidence type="ECO:0000259" key="15">
    <source>
        <dbReference type="SMART" id="SM00904"/>
    </source>
</evidence>
<comment type="pathway">
    <text evidence="2 14">Cofactor biosynthesis; FMN biosynthesis; FMN from riboflavin (ATP route): step 1/1.</text>
</comment>
<keyword evidence="3 14" id="KW-0285">Flavoprotein</keyword>
<evidence type="ECO:0000256" key="5">
    <source>
        <dbReference type="ARBA" id="ARBA00022679"/>
    </source>
</evidence>
<dbReference type="GO" id="GO:0003919">
    <property type="term" value="F:FMN adenylyltransferase activity"/>
    <property type="evidence" value="ECO:0007669"/>
    <property type="project" value="UniProtKB-UniRule"/>
</dbReference>
<organism evidence="16 17">
    <name type="scientific">Thermoclostridium caenicola</name>
    <dbReference type="NCBI Taxonomy" id="659425"/>
    <lineage>
        <taxon>Bacteria</taxon>
        <taxon>Bacillati</taxon>
        <taxon>Bacillota</taxon>
        <taxon>Clostridia</taxon>
        <taxon>Eubacteriales</taxon>
        <taxon>Oscillospiraceae</taxon>
        <taxon>Thermoclostridium</taxon>
    </lineage>
</organism>
<dbReference type="Gene3D" id="2.40.30.30">
    <property type="entry name" value="Riboflavin kinase-like"/>
    <property type="match status" value="1"/>
</dbReference>
<dbReference type="Pfam" id="PF06574">
    <property type="entry name" value="FAD_syn"/>
    <property type="match status" value="1"/>
</dbReference>
<dbReference type="Pfam" id="PF01687">
    <property type="entry name" value="Flavokinase"/>
    <property type="match status" value="1"/>
</dbReference>
<reference evidence="16 17" key="1">
    <citation type="submission" date="2016-11" db="EMBL/GenBank/DDBJ databases">
        <authorList>
            <person name="Varghese N."/>
            <person name="Submissions S."/>
        </authorList>
    </citation>
    <scope>NUCLEOTIDE SEQUENCE [LARGE SCALE GENOMIC DNA]</scope>
    <source>
        <strain evidence="16 17">DSM 19027</strain>
    </source>
</reference>
<evidence type="ECO:0000256" key="12">
    <source>
        <dbReference type="ARBA" id="ARBA00047880"/>
    </source>
</evidence>
<dbReference type="NCBIfam" id="TIGR00083">
    <property type="entry name" value="ribF"/>
    <property type="match status" value="1"/>
</dbReference>
<dbReference type="GO" id="GO:0009231">
    <property type="term" value="P:riboflavin biosynthetic process"/>
    <property type="evidence" value="ECO:0007669"/>
    <property type="project" value="InterPro"/>
</dbReference>
<accession>A0A1M6FL95</accession>
<keyword evidence="6 14" id="KW-0548">Nucleotidyltransferase</keyword>
<comment type="similarity">
    <text evidence="14">Belongs to the ribF family.</text>
</comment>
<keyword evidence="4 14" id="KW-0288">FMN</keyword>
<dbReference type="FunFam" id="3.40.50.620:FF:000021">
    <property type="entry name" value="Riboflavin biosynthesis protein"/>
    <property type="match status" value="1"/>
</dbReference>
<evidence type="ECO:0000256" key="7">
    <source>
        <dbReference type="ARBA" id="ARBA00022741"/>
    </source>
</evidence>
<dbReference type="InterPro" id="IPR015864">
    <property type="entry name" value="FAD_synthase"/>
</dbReference>
<dbReference type="NCBIfam" id="NF004162">
    <property type="entry name" value="PRK05627.1-5"/>
    <property type="match status" value="1"/>
</dbReference>
<evidence type="ECO:0000256" key="1">
    <source>
        <dbReference type="ARBA" id="ARBA00004726"/>
    </source>
</evidence>
<dbReference type="PIRSF" id="PIRSF004491">
    <property type="entry name" value="FAD_Synth"/>
    <property type="match status" value="1"/>
</dbReference>
<evidence type="ECO:0000256" key="3">
    <source>
        <dbReference type="ARBA" id="ARBA00022630"/>
    </source>
</evidence>
<sequence>MKIITQSNQMDKAVHTGVGLGNFDGLHIGHMALLNTLISECRMNGLASVVYTFRKHPENILRKNLVNPLITSGEQKIRILEAHDIDWLYYQDFDENFSRLSPEDFVKDILVDGLNMKLAVVGFNYRFGYMGKGEPELLKRLGDKYGFRVIVIPPVRVNSEIVSSTLIREYIRKGKMERVFQLLGRHFSLKGTVVDGRRIGRTLGFPTANIIADPEMVVPANGVYITKTLSRGRWLNSVTNVGYAPTVRGRENRFSIETHILDCDEDLYGSEIEVSFFTKLRGEKRFESIDALKKQVMEDIEHARRYWEVFR</sequence>
<evidence type="ECO:0000256" key="6">
    <source>
        <dbReference type="ARBA" id="ARBA00022695"/>
    </source>
</evidence>
<keyword evidence="8 14" id="KW-0418">Kinase</keyword>
<protein>
    <recommendedName>
        <fullName evidence="14">Riboflavin biosynthesis protein</fullName>
    </recommendedName>
    <domain>
        <recommendedName>
            <fullName evidence="14">Riboflavin kinase</fullName>
            <ecNumber evidence="14">2.7.1.26</ecNumber>
        </recommendedName>
        <alternativeName>
            <fullName evidence="14">Flavokinase</fullName>
        </alternativeName>
    </domain>
    <domain>
        <recommendedName>
            <fullName evidence="14">FMN adenylyltransferase</fullName>
            <ecNumber evidence="14">2.7.7.2</ecNumber>
        </recommendedName>
        <alternativeName>
            <fullName evidence="14">FAD pyrophosphorylase</fullName>
        </alternativeName>
        <alternativeName>
            <fullName evidence="14">FAD synthase</fullName>
        </alternativeName>
    </domain>
</protein>
<dbReference type="CDD" id="cd02064">
    <property type="entry name" value="FAD_synthetase_N"/>
    <property type="match status" value="1"/>
</dbReference>
<feature type="domain" description="Riboflavin kinase" evidence="15">
    <location>
        <begin position="182"/>
        <end position="308"/>
    </location>
</feature>
<dbReference type="EC" id="2.7.7.2" evidence="14"/>
<dbReference type="Gene3D" id="3.40.50.620">
    <property type="entry name" value="HUPs"/>
    <property type="match status" value="1"/>
</dbReference>
<comment type="catalytic activity">
    <reaction evidence="12 14">
        <text>riboflavin + ATP = FMN + ADP + H(+)</text>
        <dbReference type="Rhea" id="RHEA:14357"/>
        <dbReference type="ChEBI" id="CHEBI:15378"/>
        <dbReference type="ChEBI" id="CHEBI:30616"/>
        <dbReference type="ChEBI" id="CHEBI:57986"/>
        <dbReference type="ChEBI" id="CHEBI:58210"/>
        <dbReference type="ChEBI" id="CHEBI:456216"/>
        <dbReference type="EC" id="2.7.1.26"/>
    </reaction>
</comment>
<evidence type="ECO:0000256" key="2">
    <source>
        <dbReference type="ARBA" id="ARBA00005201"/>
    </source>
</evidence>
<dbReference type="SUPFAM" id="SSF52374">
    <property type="entry name" value="Nucleotidylyl transferase"/>
    <property type="match status" value="1"/>
</dbReference>
<evidence type="ECO:0000313" key="17">
    <source>
        <dbReference type="Proteomes" id="UP000324781"/>
    </source>
</evidence>
<evidence type="ECO:0000256" key="11">
    <source>
        <dbReference type="ARBA" id="ARBA00023268"/>
    </source>
</evidence>
<dbReference type="InterPro" id="IPR015865">
    <property type="entry name" value="Riboflavin_kinase_bac/euk"/>
</dbReference>
<dbReference type="AlphaFoldDB" id="A0A1M6FL95"/>
<dbReference type="UniPathway" id="UPA00277">
    <property type="reaction ID" value="UER00407"/>
</dbReference>
<evidence type="ECO:0000313" key="16">
    <source>
        <dbReference type="EMBL" id="SHI98488.1"/>
    </source>
</evidence>
<dbReference type="Proteomes" id="UP000324781">
    <property type="component" value="Unassembled WGS sequence"/>
</dbReference>
<dbReference type="GO" id="GO:0008531">
    <property type="term" value="F:riboflavin kinase activity"/>
    <property type="evidence" value="ECO:0007669"/>
    <property type="project" value="UniProtKB-UniRule"/>
</dbReference>
<dbReference type="UniPathway" id="UPA00276">
    <property type="reaction ID" value="UER00406"/>
</dbReference>
<dbReference type="SMART" id="SM00904">
    <property type="entry name" value="Flavokinase"/>
    <property type="match status" value="1"/>
</dbReference>
<proteinExistence type="inferred from homology"/>
<evidence type="ECO:0000256" key="8">
    <source>
        <dbReference type="ARBA" id="ARBA00022777"/>
    </source>
</evidence>
<evidence type="ECO:0000256" key="14">
    <source>
        <dbReference type="PIRNR" id="PIRNR004491"/>
    </source>
</evidence>
<evidence type="ECO:0000256" key="10">
    <source>
        <dbReference type="ARBA" id="ARBA00022840"/>
    </source>
</evidence>
<dbReference type="EMBL" id="FQZP01000018">
    <property type="protein sequence ID" value="SHI98488.1"/>
    <property type="molecule type" value="Genomic_DNA"/>
</dbReference>
<keyword evidence="17" id="KW-1185">Reference proteome</keyword>
<dbReference type="GO" id="GO:0005524">
    <property type="term" value="F:ATP binding"/>
    <property type="evidence" value="ECO:0007669"/>
    <property type="project" value="UniProtKB-UniRule"/>
</dbReference>